<comment type="similarity">
    <text evidence="2">Belongs to the GTP-binding SRP family.</text>
</comment>
<dbReference type="InterPro" id="IPR047040">
    <property type="entry name" value="FlhF__GTPase_dom"/>
</dbReference>
<dbReference type="InterPro" id="IPR003593">
    <property type="entry name" value="AAA+_ATPase"/>
</dbReference>
<keyword evidence="17" id="KW-1185">Reference proteome</keyword>
<evidence type="ECO:0000256" key="1">
    <source>
        <dbReference type="ARBA" id="ARBA00004413"/>
    </source>
</evidence>
<evidence type="ECO:0000256" key="13">
    <source>
        <dbReference type="NCBIfam" id="TIGR03499"/>
    </source>
</evidence>
<name>A0A1M6G7U1_9FIRM</name>
<dbReference type="GO" id="GO:0044781">
    <property type="term" value="P:bacterial-type flagellum organization"/>
    <property type="evidence" value="ECO:0007669"/>
    <property type="project" value="UniProtKB-UniRule"/>
</dbReference>
<keyword evidence="6" id="KW-0547">Nucleotide-binding</keyword>
<evidence type="ECO:0000256" key="12">
    <source>
        <dbReference type="ARBA" id="ARBA00025337"/>
    </source>
</evidence>
<evidence type="ECO:0000313" key="16">
    <source>
        <dbReference type="EMBL" id="SHJ06055.1"/>
    </source>
</evidence>
<keyword evidence="16" id="KW-0969">Cilium</keyword>
<keyword evidence="9" id="KW-0342">GTP-binding</keyword>
<dbReference type="GO" id="GO:0006614">
    <property type="term" value="P:SRP-dependent cotranslational protein targeting to membrane"/>
    <property type="evidence" value="ECO:0007669"/>
    <property type="project" value="UniProtKB-UniRule"/>
</dbReference>
<dbReference type="PANTHER" id="PTHR43134:SF3">
    <property type="entry name" value="FLAGELLAR BIOSYNTHESIS PROTEIN FLHF"/>
    <property type="match status" value="1"/>
</dbReference>
<dbReference type="NCBIfam" id="TIGR03499">
    <property type="entry name" value="FlhF"/>
    <property type="match status" value="1"/>
</dbReference>
<evidence type="ECO:0000256" key="2">
    <source>
        <dbReference type="ARBA" id="ARBA00008531"/>
    </source>
</evidence>
<dbReference type="AlphaFoldDB" id="A0A1M6G7U1"/>
<keyword evidence="4" id="KW-0813">Transport</keyword>
<dbReference type="GO" id="GO:0005886">
    <property type="term" value="C:plasma membrane"/>
    <property type="evidence" value="ECO:0007669"/>
    <property type="project" value="UniProtKB-SubCell"/>
</dbReference>
<comment type="function">
    <text evidence="12">Necessary for flagellar biosynthesis. May be involved in translocation of the flagellum.</text>
</comment>
<evidence type="ECO:0000313" key="17">
    <source>
        <dbReference type="Proteomes" id="UP000184442"/>
    </source>
</evidence>
<dbReference type="InterPro" id="IPR020006">
    <property type="entry name" value="FlhF"/>
</dbReference>
<dbReference type="SMART" id="SM00962">
    <property type="entry name" value="SRP54"/>
    <property type="match status" value="1"/>
</dbReference>
<dbReference type="GO" id="GO:0005047">
    <property type="term" value="F:signal recognition particle binding"/>
    <property type="evidence" value="ECO:0007669"/>
    <property type="project" value="TreeGrafter"/>
</dbReference>
<dbReference type="Gene3D" id="3.40.50.300">
    <property type="entry name" value="P-loop containing nucleotide triphosphate hydrolases"/>
    <property type="match status" value="1"/>
</dbReference>
<keyword evidence="7" id="KW-1005">Bacterial flagellum biogenesis</keyword>
<dbReference type="FunFam" id="3.40.50.300:FF:000695">
    <property type="entry name" value="Flagellar biosynthesis regulator FlhF"/>
    <property type="match status" value="1"/>
</dbReference>
<dbReference type="CDD" id="cd17873">
    <property type="entry name" value="FlhF"/>
    <property type="match status" value="1"/>
</dbReference>
<dbReference type="InterPro" id="IPR027417">
    <property type="entry name" value="P-loop_NTPase"/>
</dbReference>
<keyword evidence="11" id="KW-1006">Bacterial flagellum protein export</keyword>
<evidence type="ECO:0000256" key="9">
    <source>
        <dbReference type="ARBA" id="ARBA00023134"/>
    </source>
</evidence>
<feature type="domain" description="AAA+ ATPase" evidence="14">
    <location>
        <begin position="200"/>
        <end position="346"/>
    </location>
</feature>
<protein>
    <recommendedName>
        <fullName evidence="3 13">Flagellar biosynthesis protein FlhF</fullName>
    </recommendedName>
</protein>
<reference evidence="16 17" key="1">
    <citation type="submission" date="2016-11" db="EMBL/GenBank/DDBJ databases">
        <authorList>
            <person name="Jaros S."/>
            <person name="Januszkiewicz K."/>
            <person name="Wedrychowicz H."/>
        </authorList>
    </citation>
    <scope>NUCLEOTIDE SEQUENCE [LARGE SCALE GENOMIC DNA]</scope>
    <source>
        <strain evidence="16 17">DSM 19022</strain>
    </source>
</reference>
<gene>
    <name evidence="16" type="ORF">SAMN02745176_02280</name>
</gene>
<evidence type="ECO:0000256" key="7">
    <source>
        <dbReference type="ARBA" id="ARBA00022795"/>
    </source>
</evidence>
<sequence length="401" mass="46068">MKVKRYIGDNVQDAYQKVREELGRDAVIINTRKIRKKGLKGLFSKPLIEVVAAVDDNNGNIPSSKSILDNKSNFQMLIKNEKEVSKKEPSNEVFINKLNEVKNKSEQKPIENEFNEIKTMLNKVYKVIKANEKNLSEICQEYINRLRSKEVDEEIIESIIDKFEKLTLDVQNNEDYIRDFLYNLLSDYISVDIQNEDDMHKKILVFIGPTGVGKTTTMAKLAALYSLDMHKKVAFITSDTYRIAAVEQLKTYSDIMGIPLSVIYSPQEFKEAVDNFKEKDIIMVDTAGRSHKDKYQLAELKHLLDVDMEIEVYLVMSAGTKMNDCREILKSYDFVEDYRLLFTKLDETSTHGILLNTSYIAKKPLSYITYGQSVPDDIEIANKRQIINSLLGDKIYEGSSS</sequence>
<evidence type="ECO:0000256" key="10">
    <source>
        <dbReference type="ARBA" id="ARBA00023136"/>
    </source>
</evidence>
<keyword evidence="8" id="KW-0653">Protein transport</keyword>
<dbReference type="OrthoDB" id="9778554at2"/>
<dbReference type="GO" id="GO:0005525">
    <property type="term" value="F:GTP binding"/>
    <property type="evidence" value="ECO:0007669"/>
    <property type="project" value="UniProtKB-UniRule"/>
</dbReference>
<proteinExistence type="inferred from homology"/>
<dbReference type="Pfam" id="PF00448">
    <property type="entry name" value="SRP54"/>
    <property type="match status" value="1"/>
</dbReference>
<dbReference type="SUPFAM" id="SSF52540">
    <property type="entry name" value="P-loop containing nucleoside triphosphate hydrolases"/>
    <property type="match status" value="1"/>
</dbReference>
<keyword evidence="16" id="KW-0966">Cell projection</keyword>
<evidence type="ECO:0000256" key="11">
    <source>
        <dbReference type="ARBA" id="ARBA00023225"/>
    </source>
</evidence>
<dbReference type="InterPro" id="IPR000897">
    <property type="entry name" value="SRP54_GTPase_dom"/>
</dbReference>
<evidence type="ECO:0000256" key="8">
    <source>
        <dbReference type="ARBA" id="ARBA00022927"/>
    </source>
</evidence>
<evidence type="ECO:0000256" key="3">
    <source>
        <dbReference type="ARBA" id="ARBA00014919"/>
    </source>
</evidence>
<feature type="domain" description="SRP54-type proteins GTP-binding" evidence="15">
    <location>
        <begin position="201"/>
        <end position="392"/>
    </location>
</feature>
<keyword evidence="16" id="KW-0282">Flagellum</keyword>
<accession>A0A1M6G7U1</accession>
<dbReference type="EMBL" id="FQZS01000014">
    <property type="protein sequence ID" value="SHJ06055.1"/>
    <property type="molecule type" value="Genomic_DNA"/>
</dbReference>
<evidence type="ECO:0000256" key="4">
    <source>
        <dbReference type="ARBA" id="ARBA00022448"/>
    </source>
</evidence>
<dbReference type="GO" id="GO:0015031">
    <property type="term" value="P:protein transport"/>
    <property type="evidence" value="ECO:0007669"/>
    <property type="project" value="UniProtKB-KW"/>
</dbReference>
<dbReference type="PANTHER" id="PTHR43134">
    <property type="entry name" value="SIGNAL RECOGNITION PARTICLE RECEPTOR SUBUNIT ALPHA"/>
    <property type="match status" value="1"/>
</dbReference>
<organism evidence="16 17">
    <name type="scientific">Lutispora thermophila DSM 19022</name>
    <dbReference type="NCBI Taxonomy" id="1122184"/>
    <lineage>
        <taxon>Bacteria</taxon>
        <taxon>Bacillati</taxon>
        <taxon>Bacillota</taxon>
        <taxon>Clostridia</taxon>
        <taxon>Lutisporales</taxon>
        <taxon>Lutisporaceae</taxon>
        <taxon>Lutispora</taxon>
    </lineage>
</organism>
<keyword evidence="10" id="KW-0472">Membrane</keyword>
<dbReference type="STRING" id="1122184.SAMN02745176_02280"/>
<evidence type="ECO:0000259" key="14">
    <source>
        <dbReference type="SMART" id="SM00382"/>
    </source>
</evidence>
<dbReference type="GO" id="GO:0003924">
    <property type="term" value="F:GTPase activity"/>
    <property type="evidence" value="ECO:0007669"/>
    <property type="project" value="UniProtKB-UniRule"/>
</dbReference>
<dbReference type="Proteomes" id="UP000184442">
    <property type="component" value="Unassembled WGS sequence"/>
</dbReference>
<evidence type="ECO:0000256" key="5">
    <source>
        <dbReference type="ARBA" id="ARBA00022475"/>
    </source>
</evidence>
<evidence type="ECO:0000256" key="6">
    <source>
        <dbReference type="ARBA" id="ARBA00022741"/>
    </source>
</evidence>
<comment type="subcellular location">
    <subcellularLocation>
        <location evidence="1">Cell membrane</location>
        <topology evidence="1">Peripheral membrane protein</topology>
        <orientation evidence="1">Cytoplasmic side</orientation>
    </subcellularLocation>
</comment>
<dbReference type="Gene3D" id="1.20.120.1380">
    <property type="entry name" value="Flagellar FlhF biosynthesis protein, N domain"/>
    <property type="match status" value="1"/>
</dbReference>
<evidence type="ECO:0000259" key="15">
    <source>
        <dbReference type="SMART" id="SM00962"/>
    </source>
</evidence>
<dbReference type="SMART" id="SM00382">
    <property type="entry name" value="AAA"/>
    <property type="match status" value="1"/>
</dbReference>
<keyword evidence="5" id="KW-1003">Cell membrane</keyword>
<dbReference type="RefSeq" id="WP_073026322.1">
    <property type="nucleotide sequence ID" value="NZ_FQZS01000014.1"/>
</dbReference>